<evidence type="ECO:0000313" key="1">
    <source>
        <dbReference type="EMBL" id="GMH32102.1"/>
    </source>
</evidence>
<reference evidence="1" key="1">
    <citation type="submission" date="2023-05" db="EMBL/GenBank/DDBJ databases">
        <title>Nepenthes gracilis genome sequencing.</title>
        <authorList>
            <person name="Fukushima K."/>
        </authorList>
    </citation>
    <scope>NUCLEOTIDE SEQUENCE</scope>
    <source>
        <strain evidence="1">SING2019-196</strain>
    </source>
</reference>
<name>A0AAD3TN65_NEPGR</name>
<sequence length="360" mass="40026">MLLPRANGFVGLLIICGQGKLYVAFHANLNSILTAAIVYASVLLRDPLVSSQCLRILADVMAAFVTSWDAVSDAPDFVRSEARVRMVICRPVIGRGYRIDAVVTGPRSCLGTKGSRPRLIPGFDKVTVSGDCSLLLVCDSRGLMRRKMLLTYHIRDVFSGCGSMVLSISALPGTLWEVVAWLRDYMVKVRKSRQACLMLHPSPLVESPRVAFGSNVWLRFLMGTDGLSRLCGVEEFSTPPHCPEGPRGRGRLSLMMDCTSHCQPGRSYLNICFSPRLGRWIAKQYLPGRCSDVIKGMHQQPIPVEGHRLKLNVRVVNARLRWLDSMSSNEVSGWPRGLMKKHSCRSIFCGPGRSRMMMMQ</sequence>
<organism evidence="1 2">
    <name type="scientific">Nepenthes gracilis</name>
    <name type="common">Slender pitcher plant</name>
    <dbReference type="NCBI Taxonomy" id="150966"/>
    <lineage>
        <taxon>Eukaryota</taxon>
        <taxon>Viridiplantae</taxon>
        <taxon>Streptophyta</taxon>
        <taxon>Embryophyta</taxon>
        <taxon>Tracheophyta</taxon>
        <taxon>Spermatophyta</taxon>
        <taxon>Magnoliopsida</taxon>
        <taxon>eudicotyledons</taxon>
        <taxon>Gunneridae</taxon>
        <taxon>Pentapetalae</taxon>
        <taxon>Caryophyllales</taxon>
        <taxon>Nepenthaceae</taxon>
        <taxon>Nepenthes</taxon>
    </lineage>
</organism>
<comment type="caution">
    <text evidence="1">The sequence shown here is derived from an EMBL/GenBank/DDBJ whole genome shotgun (WGS) entry which is preliminary data.</text>
</comment>
<dbReference type="AlphaFoldDB" id="A0AAD3TN65"/>
<protein>
    <submittedName>
        <fullName evidence="1">Uncharacterized protein</fullName>
    </submittedName>
</protein>
<proteinExistence type="predicted"/>
<gene>
    <name evidence="1" type="ORF">Nepgr_033946</name>
</gene>
<evidence type="ECO:0000313" key="2">
    <source>
        <dbReference type="Proteomes" id="UP001279734"/>
    </source>
</evidence>
<dbReference type="EMBL" id="BSYO01000069">
    <property type="protein sequence ID" value="GMH32102.1"/>
    <property type="molecule type" value="Genomic_DNA"/>
</dbReference>
<accession>A0AAD3TN65</accession>
<keyword evidence="2" id="KW-1185">Reference proteome</keyword>
<dbReference type="Proteomes" id="UP001279734">
    <property type="component" value="Unassembled WGS sequence"/>
</dbReference>